<evidence type="ECO:0000313" key="2">
    <source>
        <dbReference type="Proteomes" id="UP000325315"/>
    </source>
</evidence>
<proteinExistence type="predicted"/>
<comment type="caution">
    <text evidence="1">The sequence shown here is derived from an EMBL/GenBank/DDBJ whole genome shotgun (WGS) entry which is preliminary data.</text>
</comment>
<dbReference type="OrthoDB" id="1737433at2759"/>
<reference evidence="2" key="1">
    <citation type="journal article" date="2019" name="Plant Biotechnol. J.">
        <title>Genome sequencing of the Australian wild diploid species Gossypium australe highlights disease resistance and delayed gland morphogenesis.</title>
        <authorList>
            <person name="Cai Y."/>
            <person name="Cai X."/>
            <person name="Wang Q."/>
            <person name="Wang P."/>
            <person name="Zhang Y."/>
            <person name="Cai C."/>
            <person name="Xu Y."/>
            <person name="Wang K."/>
            <person name="Zhou Z."/>
            <person name="Wang C."/>
            <person name="Geng S."/>
            <person name="Li B."/>
            <person name="Dong Q."/>
            <person name="Hou Y."/>
            <person name="Wang H."/>
            <person name="Ai P."/>
            <person name="Liu Z."/>
            <person name="Yi F."/>
            <person name="Sun M."/>
            <person name="An G."/>
            <person name="Cheng J."/>
            <person name="Zhang Y."/>
            <person name="Shi Q."/>
            <person name="Xie Y."/>
            <person name="Shi X."/>
            <person name="Chang Y."/>
            <person name="Huang F."/>
            <person name="Chen Y."/>
            <person name="Hong S."/>
            <person name="Mi L."/>
            <person name="Sun Q."/>
            <person name="Zhang L."/>
            <person name="Zhou B."/>
            <person name="Peng R."/>
            <person name="Zhang X."/>
            <person name="Liu F."/>
        </authorList>
    </citation>
    <scope>NUCLEOTIDE SEQUENCE [LARGE SCALE GENOMIC DNA]</scope>
    <source>
        <strain evidence="2">cv. PA1801</strain>
    </source>
</reference>
<organism evidence="1 2">
    <name type="scientific">Gossypium australe</name>
    <dbReference type="NCBI Taxonomy" id="47621"/>
    <lineage>
        <taxon>Eukaryota</taxon>
        <taxon>Viridiplantae</taxon>
        <taxon>Streptophyta</taxon>
        <taxon>Embryophyta</taxon>
        <taxon>Tracheophyta</taxon>
        <taxon>Spermatophyta</taxon>
        <taxon>Magnoliopsida</taxon>
        <taxon>eudicotyledons</taxon>
        <taxon>Gunneridae</taxon>
        <taxon>Pentapetalae</taxon>
        <taxon>rosids</taxon>
        <taxon>malvids</taxon>
        <taxon>Malvales</taxon>
        <taxon>Malvaceae</taxon>
        <taxon>Malvoideae</taxon>
        <taxon>Gossypium</taxon>
    </lineage>
</organism>
<evidence type="ECO:0000313" key="1">
    <source>
        <dbReference type="EMBL" id="KAA3476874.1"/>
    </source>
</evidence>
<sequence>MHLDAKGLGSNEAFKQDKSQAMTFLYHHLHEGLKTKYLIIKDPLELWNKNNLLGLIGKKTLSTFHTSNVLLQQQYCERDFKKYFELISCLLVANQNNELLKFVLLALLHF</sequence>
<protein>
    <submittedName>
        <fullName evidence="1">Uncharacterized protein</fullName>
    </submittedName>
</protein>
<dbReference type="PANTHER" id="PTHR33325:SF11">
    <property type="entry name" value="COLD SHOCK DOMAIN-CONTAINING PROTEIN 4-LIKE"/>
    <property type="match status" value="1"/>
</dbReference>
<accession>A0A5B6W6J4</accession>
<dbReference type="EMBL" id="SMMG02000004">
    <property type="protein sequence ID" value="KAA3476874.1"/>
    <property type="molecule type" value="Genomic_DNA"/>
</dbReference>
<dbReference type="PANTHER" id="PTHR33325">
    <property type="entry name" value="ZINC FINGER, CCHC-TYPE-RELATED"/>
    <property type="match status" value="1"/>
</dbReference>
<dbReference type="AlphaFoldDB" id="A0A5B6W6J4"/>
<dbReference type="Proteomes" id="UP000325315">
    <property type="component" value="Unassembled WGS sequence"/>
</dbReference>
<gene>
    <name evidence="1" type="ORF">EPI10_010808</name>
</gene>
<keyword evidence="2" id="KW-1185">Reference proteome</keyword>
<name>A0A5B6W6J4_9ROSI</name>